<sequence length="237" mass="25321">MTPTPAPPYALLVLDIDGTLLDTPHLHAWNQALKHVLGRDTGELTAHAYQLHVAGRPRDVGARAAFASVGVDPTPVLVDRLVAVKQDVFLALAGATTLFPDAARLLDRAAEQGVPLGFCTASRNAGALLRGLLTGHPHADWLIGRIDRSLDAGGSRPPADRADAVRRVVHAWRTVPQRTLVVDDTDHGVAAGTSIGTSAVLIDRTGHRRPDDTTPRVFTLDAIDFTDWTTPTPKEST</sequence>
<evidence type="ECO:0000313" key="1">
    <source>
        <dbReference type="EMBL" id="WTW73381.1"/>
    </source>
</evidence>
<dbReference type="Pfam" id="PF00702">
    <property type="entry name" value="Hydrolase"/>
    <property type="match status" value="1"/>
</dbReference>
<name>A0AAU2W0Q8_9ACTN</name>
<dbReference type="GO" id="GO:0006281">
    <property type="term" value="P:DNA repair"/>
    <property type="evidence" value="ECO:0007669"/>
    <property type="project" value="TreeGrafter"/>
</dbReference>
<dbReference type="InterPro" id="IPR036412">
    <property type="entry name" value="HAD-like_sf"/>
</dbReference>
<dbReference type="GO" id="GO:0008967">
    <property type="term" value="F:phosphoglycolate phosphatase activity"/>
    <property type="evidence" value="ECO:0007669"/>
    <property type="project" value="TreeGrafter"/>
</dbReference>
<organism evidence="1">
    <name type="scientific">Streptomyces sp. NBC_00008</name>
    <dbReference type="NCBI Taxonomy" id="2903610"/>
    <lineage>
        <taxon>Bacteria</taxon>
        <taxon>Bacillati</taxon>
        <taxon>Actinomycetota</taxon>
        <taxon>Actinomycetes</taxon>
        <taxon>Kitasatosporales</taxon>
        <taxon>Streptomycetaceae</taxon>
        <taxon>Streptomyces</taxon>
    </lineage>
</organism>
<dbReference type="Gene3D" id="3.40.50.1000">
    <property type="entry name" value="HAD superfamily/HAD-like"/>
    <property type="match status" value="1"/>
</dbReference>
<dbReference type="InterPro" id="IPR023214">
    <property type="entry name" value="HAD_sf"/>
</dbReference>
<dbReference type="PANTHER" id="PTHR43434">
    <property type="entry name" value="PHOSPHOGLYCOLATE PHOSPHATASE"/>
    <property type="match status" value="1"/>
</dbReference>
<dbReference type="EMBL" id="CP108313">
    <property type="protein sequence ID" value="WTW73381.1"/>
    <property type="molecule type" value="Genomic_DNA"/>
</dbReference>
<reference evidence="1" key="1">
    <citation type="submission" date="2022-10" db="EMBL/GenBank/DDBJ databases">
        <title>The complete genomes of actinobacterial strains from the NBC collection.</title>
        <authorList>
            <person name="Joergensen T.S."/>
            <person name="Alvarez Arevalo M."/>
            <person name="Sterndorff E.B."/>
            <person name="Faurdal D."/>
            <person name="Vuksanovic O."/>
            <person name="Mourched A.-S."/>
            <person name="Charusanti P."/>
            <person name="Shaw S."/>
            <person name="Blin K."/>
            <person name="Weber T."/>
        </authorList>
    </citation>
    <scope>NUCLEOTIDE SEQUENCE</scope>
    <source>
        <strain evidence="1">NBC_00008</strain>
    </source>
</reference>
<dbReference type="InterPro" id="IPR023198">
    <property type="entry name" value="PGP-like_dom2"/>
</dbReference>
<dbReference type="SUPFAM" id="SSF56784">
    <property type="entry name" value="HAD-like"/>
    <property type="match status" value="1"/>
</dbReference>
<dbReference type="PANTHER" id="PTHR43434:SF1">
    <property type="entry name" value="PHOSPHOGLYCOLATE PHOSPHATASE"/>
    <property type="match status" value="1"/>
</dbReference>
<accession>A0AAU2W0Q8</accession>
<dbReference type="Gene3D" id="1.10.150.240">
    <property type="entry name" value="Putative phosphatase, domain 2"/>
    <property type="match status" value="1"/>
</dbReference>
<dbReference type="InterPro" id="IPR050155">
    <property type="entry name" value="HAD-like_hydrolase_sf"/>
</dbReference>
<evidence type="ECO:0008006" key="2">
    <source>
        <dbReference type="Google" id="ProtNLM"/>
    </source>
</evidence>
<dbReference type="AlphaFoldDB" id="A0AAU2W0Q8"/>
<proteinExistence type="predicted"/>
<protein>
    <recommendedName>
        <fullName evidence="2">Hydrolase</fullName>
    </recommendedName>
</protein>
<dbReference type="GO" id="GO:0005829">
    <property type="term" value="C:cytosol"/>
    <property type="evidence" value="ECO:0007669"/>
    <property type="project" value="TreeGrafter"/>
</dbReference>
<gene>
    <name evidence="1" type="ORF">OG398_36665</name>
</gene>